<name>A0ABY4J7L1_9BACT</name>
<dbReference type="Pfam" id="PF05139">
    <property type="entry name" value="Erythro_esteras"/>
    <property type="match status" value="1"/>
</dbReference>
<dbReference type="SUPFAM" id="SSF159501">
    <property type="entry name" value="EreA/ChaN-like"/>
    <property type="match status" value="1"/>
</dbReference>
<dbReference type="PANTHER" id="PTHR31299">
    <property type="entry name" value="ESTERASE, PUTATIVE (AFU_ORTHOLOGUE AFUA_1G05850)-RELATED"/>
    <property type="match status" value="1"/>
</dbReference>
<reference evidence="2 3" key="1">
    <citation type="submission" date="2022-04" db="EMBL/GenBank/DDBJ databases">
        <title>Hymenobacter sp. isolated from the air.</title>
        <authorList>
            <person name="Won M."/>
            <person name="Lee C.-M."/>
            <person name="Woen H.-Y."/>
            <person name="Kwon S.-W."/>
        </authorList>
    </citation>
    <scope>NUCLEOTIDE SEQUENCE [LARGE SCALE GENOMIC DNA]</scope>
    <source>
        <strain evidence="3">5516 S-25</strain>
    </source>
</reference>
<dbReference type="InterPro" id="IPR052036">
    <property type="entry name" value="Hydrolase/PRTase-associated"/>
</dbReference>
<sequence>MLISFRWLAALGLYVSLITQAWAQSGPAVLPSGLRAYPVRTVSSTDTAFQDLEFLRQEIGGARVVMLGEPTHGEGNVTEAKIRLIRFLQQRLGFTTVAFESGFYELDKAQRQLAAGTSAREALENSIFPVWMGTQEFQALLPLVGRGRLRVAGFDGQFSGEYQEEMLEELETLLKPEKGADGIAYDYLEECLSTMGEIFTFPPSHQIAIFDLHVGKARRLLEKVAAGPSAQRRERAMFWLQNLRSIQAMAHTYATHDPGAKTEAEFSAADSNPRDAQMADNLLWYLRQHPQEKVICWGALPHLANKVEVLDNVELKGYRPMGRMVKAALGPDAMYVLGTVSGGGVYGFGPWGKHTPVPTPAPGSLEAELLAQGQEYSFVSLKHDAPGREFTTYAFEYQPVAGRWSEVVDGFLYLKTVTPPHGVAPVALEATPAEAPVPVAEMASAQPQRLNPAARPAAKVGAALTMRGTVLDRKTGAAVPFATVALPGRGTGTIADDQGRFTLPARRHETVQVSSVGYESVTVAAETATVTVRLVPSAYALGAVRVSGESLNPRKIMKKVLAAIPTNYEQADYHAQTYTHRRVSNFDTLSHEVEYVSQIFEPAGHRHYAGGFLMLEVRQQQRIQEAHQLASSKQPLGHFGWSDGGQGFFSSTTDPVRISPLFKSSTVGKFILQLDTVEQRGTETVYVIRFAAKRATHRTTGTYLQAGYSGKIYVRQQDYAVVRYEAIWQGDTVKQNAVAHKYYGRNNQIAHLYNRVYADERTSHVATYQQAANGRYYVASSVAQSLTSGRVLGKKPFYSQKSCEVYFTAVAPGAAPDVANDPALADKEIDQLERAEYHPAFWQTYQRPAPAGSAPALLPTKP</sequence>
<gene>
    <name evidence="2" type="ORF">MWH26_15575</name>
</gene>
<dbReference type="PANTHER" id="PTHR31299:SF0">
    <property type="entry name" value="ESTERASE, PUTATIVE (AFU_ORTHOLOGUE AFUA_1G05850)-RELATED"/>
    <property type="match status" value="1"/>
</dbReference>
<dbReference type="Pfam" id="PF13715">
    <property type="entry name" value="CarbopepD_reg_2"/>
    <property type="match status" value="1"/>
</dbReference>
<organism evidence="2 3">
    <name type="scientific">Hymenobacter sublimis</name>
    <dbReference type="NCBI Taxonomy" id="2933777"/>
    <lineage>
        <taxon>Bacteria</taxon>
        <taxon>Pseudomonadati</taxon>
        <taxon>Bacteroidota</taxon>
        <taxon>Cytophagia</taxon>
        <taxon>Cytophagales</taxon>
        <taxon>Hymenobacteraceae</taxon>
        <taxon>Hymenobacter</taxon>
    </lineage>
</organism>
<accession>A0ABY4J7L1</accession>
<dbReference type="CDD" id="cd14728">
    <property type="entry name" value="Ere-like"/>
    <property type="match status" value="1"/>
</dbReference>
<evidence type="ECO:0000313" key="2">
    <source>
        <dbReference type="EMBL" id="UPL48600.1"/>
    </source>
</evidence>
<dbReference type="Gene3D" id="2.60.40.1120">
    <property type="entry name" value="Carboxypeptidase-like, regulatory domain"/>
    <property type="match status" value="1"/>
</dbReference>
<feature type="signal peptide" evidence="1">
    <location>
        <begin position="1"/>
        <end position="23"/>
    </location>
</feature>
<dbReference type="SUPFAM" id="SSF49464">
    <property type="entry name" value="Carboxypeptidase regulatory domain-like"/>
    <property type="match status" value="1"/>
</dbReference>
<dbReference type="InterPro" id="IPR008969">
    <property type="entry name" value="CarboxyPept-like_regulatory"/>
</dbReference>
<evidence type="ECO:0000256" key="1">
    <source>
        <dbReference type="SAM" id="SignalP"/>
    </source>
</evidence>
<proteinExistence type="predicted"/>
<evidence type="ECO:0000313" key="3">
    <source>
        <dbReference type="Proteomes" id="UP000829647"/>
    </source>
</evidence>
<keyword evidence="3" id="KW-1185">Reference proteome</keyword>
<dbReference type="Gene3D" id="3.40.1660.10">
    <property type="entry name" value="EreA-like (biosynthetic domain)"/>
    <property type="match status" value="2"/>
</dbReference>
<protein>
    <submittedName>
        <fullName evidence="2">Erythromycin esterase family protein</fullName>
    </submittedName>
</protein>
<dbReference type="Proteomes" id="UP000829647">
    <property type="component" value="Chromosome"/>
</dbReference>
<dbReference type="RefSeq" id="WP_247974997.1">
    <property type="nucleotide sequence ID" value="NZ_CP095848.1"/>
</dbReference>
<dbReference type="EMBL" id="CP095848">
    <property type="protein sequence ID" value="UPL48600.1"/>
    <property type="molecule type" value="Genomic_DNA"/>
</dbReference>
<keyword evidence="1" id="KW-0732">Signal</keyword>
<feature type="chain" id="PRO_5047154349" evidence="1">
    <location>
        <begin position="24"/>
        <end position="862"/>
    </location>
</feature>
<dbReference type="InterPro" id="IPR007815">
    <property type="entry name" value="Emycin_Estase"/>
</dbReference>